<dbReference type="PATRIC" id="fig|1398.25.peg.2888"/>
<proteinExistence type="predicted"/>
<name>A0A150KEP6_HEYCO</name>
<sequence length="108" mass="13145">MHYFSEKFKAKRTEKYKSGLFKKIPEANKKAAGRMWYNTGWGGRMSEEEFRQEINRLRNREIEELFVSREDFMDFWKVLVAEEDFKHFRGIALRGGHVRYIYLDEPEI</sequence>
<evidence type="ECO:0000313" key="1">
    <source>
        <dbReference type="EMBL" id="KYC69679.1"/>
    </source>
</evidence>
<organism evidence="1 2">
    <name type="scientific">Heyndrickxia coagulans</name>
    <name type="common">Weizmannia coagulans</name>
    <dbReference type="NCBI Taxonomy" id="1398"/>
    <lineage>
        <taxon>Bacteria</taxon>
        <taxon>Bacillati</taxon>
        <taxon>Bacillota</taxon>
        <taxon>Bacilli</taxon>
        <taxon>Bacillales</taxon>
        <taxon>Bacillaceae</taxon>
        <taxon>Heyndrickxia</taxon>
    </lineage>
</organism>
<dbReference type="AlphaFoldDB" id="A0A150KEP6"/>
<evidence type="ECO:0000313" key="2">
    <source>
        <dbReference type="Proteomes" id="UP000075304"/>
    </source>
</evidence>
<accession>A0A150KEP6</accession>
<reference evidence="1 2" key="1">
    <citation type="submission" date="2016-01" db="EMBL/GenBank/DDBJ databases">
        <title>Genome Sequences of Twelve Sporeforming Bacillus Species Isolated from Foods.</title>
        <authorList>
            <person name="Berendsen E.M."/>
            <person name="Wells-Bennik M.H."/>
            <person name="Krawcyk A.O."/>
            <person name="De Jong A."/>
            <person name="Holsappel S."/>
            <person name="Eijlander R.T."/>
            <person name="Kuipers O.P."/>
        </authorList>
    </citation>
    <scope>NUCLEOTIDE SEQUENCE [LARGE SCALE GENOMIC DNA]</scope>
    <source>
        <strain evidence="1 2">B4099</strain>
    </source>
</reference>
<gene>
    <name evidence="1" type="ORF">B4099_0308</name>
</gene>
<comment type="caution">
    <text evidence="1">The sequence shown here is derived from an EMBL/GenBank/DDBJ whole genome shotgun (WGS) entry which is preliminary data.</text>
</comment>
<protein>
    <submittedName>
        <fullName evidence="1">Uncharacterized protein</fullName>
    </submittedName>
</protein>
<dbReference type="Proteomes" id="UP000075304">
    <property type="component" value="Unassembled WGS sequence"/>
</dbReference>
<dbReference type="EMBL" id="LQYI01000046">
    <property type="protein sequence ID" value="KYC69679.1"/>
    <property type="molecule type" value="Genomic_DNA"/>
</dbReference>